<dbReference type="RefSeq" id="WP_307227559.1">
    <property type="nucleotide sequence ID" value="NZ_JAUSTT010000005.1"/>
</dbReference>
<dbReference type="InterPro" id="IPR035472">
    <property type="entry name" value="RpiR-like_SIS"/>
</dbReference>
<dbReference type="CDD" id="cd05013">
    <property type="entry name" value="SIS_RpiR"/>
    <property type="match status" value="1"/>
</dbReference>
<dbReference type="SUPFAM" id="SSF53697">
    <property type="entry name" value="SIS domain"/>
    <property type="match status" value="1"/>
</dbReference>
<proteinExistence type="predicted"/>
<evidence type="ECO:0000256" key="2">
    <source>
        <dbReference type="ARBA" id="ARBA00023125"/>
    </source>
</evidence>
<dbReference type="GO" id="GO:0003677">
    <property type="term" value="F:DNA binding"/>
    <property type="evidence" value="ECO:0007669"/>
    <property type="project" value="UniProtKB-KW"/>
</dbReference>
<sequence>MNYMKRTELHHDKLTKGLKKVAEALLTDPIPFATFSAKKIASLLDVSETMVIRFCKAIGYDGYSELQKDVQQTLLSLYGSIDQPAADTNNNTFAQIMAMDQKNIAATAASIDWTIGSQIVEALVGAKQIKVVGYYHSFSYAHWFSFLLHFLLKNTYLYRPETDMNIGEKGKEHCLVIFSYYRYALDSIRLVEEAKQNGNTIIVITDSKLSPVAKYGDYVLNIQISQKSILEKGPVTFSVLNTLILHIAQKVQKLDFVNPTNKYYIE</sequence>
<dbReference type="InterPro" id="IPR047640">
    <property type="entry name" value="RpiR-like"/>
</dbReference>
<keyword evidence="2 6" id="KW-0238">DNA-binding</keyword>
<keyword evidence="7" id="KW-1185">Reference proteome</keyword>
<protein>
    <submittedName>
        <fullName evidence="6">DNA-binding MurR/RpiR family transcriptional regulator</fullName>
    </submittedName>
</protein>
<dbReference type="PANTHER" id="PTHR30514">
    <property type="entry name" value="GLUCOKINASE"/>
    <property type="match status" value="1"/>
</dbReference>
<gene>
    <name evidence="6" type="ORF">J2S08_001163</name>
</gene>
<dbReference type="InterPro" id="IPR036388">
    <property type="entry name" value="WH-like_DNA-bd_sf"/>
</dbReference>
<dbReference type="Gene3D" id="1.10.10.10">
    <property type="entry name" value="Winged helix-like DNA-binding domain superfamily/Winged helix DNA-binding domain"/>
    <property type="match status" value="1"/>
</dbReference>
<evidence type="ECO:0000313" key="7">
    <source>
        <dbReference type="Proteomes" id="UP001223586"/>
    </source>
</evidence>
<evidence type="ECO:0000313" key="6">
    <source>
        <dbReference type="EMBL" id="MDQ0175329.1"/>
    </source>
</evidence>
<dbReference type="PANTHER" id="PTHR30514:SF18">
    <property type="entry name" value="RPIR-FAMILY TRANSCRIPTIONAL REGULATOR"/>
    <property type="match status" value="1"/>
</dbReference>
<feature type="domain" description="HTH rpiR-type" evidence="4">
    <location>
        <begin position="1"/>
        <end position="77"/>
    </location>
</feature>
<dbReference type="Pfam" id="PF01380">
    <property type="entry name" value="SIS"/>
    <property type="match status" value="1"/>
</dbReference>
<dbReference type="PROSITE" id="PS51464">
    <property type="entry name" value="SIS"/>
    <property type="match status" value="1"/>
</dbReference>
<dbReference type="InterPro" id="IPR009057">
    <property type="entry name" value="Homeodomain-like_sf"/>
</dbReference>
<dbReference type="Pfam" id="PF01418">
    <property type="entry name" value="HTH_6"/>
    <property type="match status" value="1"/>
</dbReference>
<comment type="caution">
    <text evidence="6">The sequence shown here is derived from an EMBL/GenBank/DDBJ whole genome shotgun (WGS) entry which is preliminary data.</text>
</comment>
<dbReference type="InterPro" id="IPR000281">
    <property type="entry name" value="HTH_RpiR"/>
</dbReference>
<evidence type="ECO:0000256" key="3">
    <source>
        <dbReference type="ARBA" id="ARBA00023163"/>
    </source>
</evidence>
<dbReference type="EMBL" id="JAUSTT010000005">
    <property type="protein sequence ID" value="MDQ0175329.1"/>
    <property type="molecule type" value="Genomic_DNA"/>
</dbReference>
<keyword evidence="3" id="KW-0804">Transcription</keyword>
<evidence type="ECO:0000259" key="5">
    <source>
        <dbReference type="PROSITE" id="PS51464"/>
    </source>
</evidence>
<keyword evidence="1" id="KW-0805">Transcription regulation</keyword>
<dbReference type="PROSITE" id="PS51071">
    <property type="entry name" value="HTH_RPIR"/>
    <property type="match status" value="1"/>
</dbReference>
<dbReference type="Proteomes" id="UP001223586">
    <property type="component" value="Unassembled WGS sequence"/>
</dbReference>
<reference evidence="6 7" key="1">
    <citation type="submission" date="2023-07" db="EMBL/GenBank/DDBJ databases">
        <title>Genomic Encyclopedia of Type Strains, Phase IV (KMG-IV): sequencing the most valuable type-strain genomes for metagenomic binning, comparative biology and taxonomic classification.</title>
        <authorList>
            <person name="Goeker M."/>
        </authorList>
    </citation>
    <scope>NUCLEOTIDE SEQUENCE [LARGE SCALE GENOMIC DNA]</scope>
    <source>
        <strain evidence="6 7">DSM 23837</strain>
    </source>
</reference>
<dbReference type="SUPFAM" id="SSF46689">
    <property type="entry name" value="Homeodomain-like"/>
    <property type="match status" value="1"/>
</dbReference>
<accession>A0ABT9WPX1</accession>
<evidence type="ECO:0000259" key="4">
    <source>
        <dbReference type="PROSITE" id="PS51071"/>
    </source>
</evidence>
<organism evidence="6 7">
    <name type="scientific">Bacillus chungangensis</name>
    <dbReference type="NCBI Taxonomy" id="587633"/>
    <lineage>
        <taxon>Bacteria</taxon>
        <taxon>Bacillati</taxon>
        <taxon>Bacillota</taxon>
        <taxon>Bacilli</taxon>
        <taxon>Bacillales</taxon>
        <taxon>Bacillaceae</taxon>
        <taxon>Bacillus</taxon>
    </lineage>
</organism>
<evidence type="ECO:0000256" key="1">
    <source>
        <dbReference type="ARBA" id="ARBA00023015"/>
    </source>
</evidence>
<dbReference type="InterPro" id="IPR046348">
    <property type="entry name" value="SIS_dom_sf"/>
</dbReference>
<feature type="domain" description="SIS" evidence="5">
    <location>
        <begin position="119"/>
        <end position="253"/>
    </location>
</feature>
<name>A0ABT9WPX1_9BACI</name>
<dbReference type="InterPro" id="IPR001347">
    <property type="entry name" value="SIS_dom"/>
</dbReference>
<dbReference type="Gene3D" id="3.40.50.10490">
    <property type="entry name" value="Glucose-6-phosphate isomerase like protein, domain 1"/>
    <property type="match status" value="1"/>
</dbReference>